<feature type="compositionally biased region" description="Low complexity" evidence="1">
    <location>
        <begin position="126"/>
        <end position="138"/>
    </location>
</feature>
<evidence type="ECO:0000256" key="1">
    <source>
        <dbReference type="SAM" id="MobiDB-lite"/>
    </source>
</evidence>
<feature type="region of interest" description="Disordered" evidence="1">
    <location>
        <begin position="115"/>
        <end position="138"/>
    </location>
</feature>
<sequence>MEYEVPESQSYTKTSNLIRWKSGKRVDPRLLTLLESFGEIYVERHEFFKKIFDGNTHEELFKKIGNALRKKKEIKKARSMPRSLSMRAIKRRGVDDEIDGFKVERFKVRTPNVVVVGQDGTGQGGQTQTTTQGSKDGK</sequence>
<reference evidence="2" key="2">
    <citation type="journal article" date="2024" name="Plant">
        <title>Genomic evolution and insights into agronomic trait innovations of Sesamum species.</title>
        <authorList>
            <person name="Miao H."/>
            <person name="Wang L."/>
            <person name="Qu L."/>
            <person name="Liu H."/>
            <person name="Sun Y."/>
            <person name="Le M."/>
            <person name="Wang Q."/>
            <person name="Wei S."/>
            <person name="Zheng Y."/>
            <person name="Lin W."/>
            <person name="Duan Y."/>
            <person name="Cao H."/>
            <person name="Xiong S."/>
            <person name="Wang X."/>
            <person name="Wei L."/>
            <person name="Li C."/>
            <person name="Ma Q."/>
            <person name="Ju M."/>
            <person name="Zhao R."/>
            <person name="Li G."/>
            <person name="Mu C."/>
            <person name="Tian Q."/>
            <person name="Mei H."/>
            <person name="Zhang T."/>
            <person name="Gao T."/>
            <person name="Zhang H."/>
        </authorList>
    </citation>
    <scope>NUCLEOTIDE SEQUENCE</scope>
    <source>
        <strain evidence="2">K16</strain>
    </source>
</reference>
<keyword evidence="3" id="KW-1185">Reference proteome</keyword>
<evidence type="ECO:0000313" key="3">
    <source>
        <dbReference type="Proteomes" id="UP001289374"/>
    </source>
</evidence>
<name>A0AAE2BHI7_9LAMI</name>
<dbReference type="EMBL" id="JACGWL010000016">
    <property type="protein sequence ID" value="KAK4385536.1"/>
    <property type="molecule type" value="Genomic_DNA"/>
</dbReference>
<accession>A0AAE2BHI7</accession>
<dbReference type="AlphaFoldDB" id="A0AAE2BHI7"/>
<reference evidence="2" key="1">
    <citation type="submission" date="2020-06" db="EMBL/GenBank/DDBJ databases">
        <authorList>
            <person name="Li T."/>
            <person name="Hu X."/>
            <person name="Zhang T."/>
            <person name="Song X."/>
            <person name="Zhang H."/>
            <person name="Dai N."/>
            <person name="Sheng W."/>
            <person name="Hou X."/>
            <person name="Wei L."/>
        </authorList>
    </citation>
    <scope>NUCLEOTIDE SEQUENCE</scope>
    <source>
        <strain evidence="2">K16</strain>
        <tissue evidence="2">Leaf</tissue>
    </source>
</reference>
<dbReference type="Proteomes" id="UP001289374">
    <property type="component" value="Unassembled WGS sequence"/>
</dbReference>
<dbReference type="PANTHER" id="PTHR37725:SF1">
    <property type="match status" value="1"/>
</dbReference>
<dbReference type="PANTHER" id="PTHR37725">
    <property type="match status" value="1"/>
</dbReference>
<organism evidence="2 3">
    <name type="scientific">Sesamum angolense</name>
    <dbReference type="NCBI Taxonomy" id="2727404"/>
    <lineage>
        <taxon>Eukaryota</taxon>
        <taxon>Viridiplantae</taxon>
        <taxon>Streptophyta</taxon>
        <taxon>Embryophyta</taxon>
        <taxon>Tracheophyta</taxon>
        <taxon>Spermatophyta</taxon>
        <taxon>Magnoliopsida</taxon>
        <taxon>eudicotyledons</taxon>
        <taxon>Gunneridae</taxon>
        <taxon>Pentapetalae</taxon>
        <taxon>asterids</taxon>
        <taxon>lamiids</taxon>
        <taxon>Lamiales</taxon>
        <taxon>Pedaliaceae</taxon>
        <taxon>Sesamum</taxon>
    </lineage>
</organism>
<evidence type="ECO:0000313" key="2">
    <source>
        <dbReference type="EMBL" id="KAK4385536.1"/>
    </source>
</evidence>
<gene>
    <name evidence="2" type="ORF">Sango_2677600</name>
</gene>
<proteinExistence type="predicted"/>
<protein>
    <submittedName>
        <fullName evidence="2">Uncharacterized protein</fullName>
    </submittedName>
</protein>
<comment type="caution">
    <text evidence="2">The sequence shown here is derived from an EMBL/GenBank/DDBJ whole genome shotgun (WGS) entry which is preliminary data.</text>
</comment>